<keyword evidence="2" id="KW-0863">Zinc-finger</keyword>
<dbReference type="Proteomes" id="UP000676336">
    <property type="component" value="Unassembled WGS sequence"/>
</dbReference>
<feature type="domain" description="Zinc finger RING-type eukaryotic" evidence="4">
    <location>
        <begin position="15"/>
        <end position="42"/>
    </location>
</feature>
<proteinExistence type="predicted"/>
<comment type="caution">
    <text evidence="5">The sequence shown here is derived from an EMBL/GenBank/DDBJ whole genome shotgun (WGS) entry which is preliminary data.</text>
</comment>
<dbReference type="AlphaFoldDB" id="A0A8S3K1M0"/>
<dbReference type="Pfam" id="PF13445">
    <property type="entry name" value="zf-RING_UBOX"/>
    <property type="match status" value="1"/>
</dbReference>
<dbReference type="SUPFAM" id="SSF57850">
    <property type="entry name" value="RING/U-box"/>
    <property type="match status" value="1"/>
</dbReference>
<evidence type="ECO:0000256" key="2">
    <source>
        <dbReference type="ARBA" id="ARBA00022771"/>
    </source>
</evidence>
<dbReference type="InterPro" id="IPR027370">
    <property type="entry name" value="Znf-RING_euk"/>
</dbReference>
<dbReference type="EMBL" id="CAJOBI010353869">
    <property type="protein sequence ID" value="CAF5222823.1"/>
    <property type="molecule type" value="Genomic_DNA"/>
</dbReference>
<protein>
    <recommendedName>
        <fullName evidence="4">Zinc finger RING-type eukaryotic domain-containing protein</fullName>
    </recommendedName>
</protein>
<gene>
    <name evidence="5" type="ORF">SMN809_LOCUS83023</name>
</gene>
<evidence type="ECO:0000256" key="1">
    <source>
        <dbReference type="ARBA" id="ARBA00022723"/>
    </source>
</evidence>
<dbReference type="GO" id="GO:0008270">
    <property type="term" value="F:zinc ion binding"/>
    <property type="evidence" value="ECO:0007669"/>
    <property type="project" value="UniProtKB-KW"/>
</dbReference>
<accession>A0A8S3K1M0</accession>
<dbReference type="InterPro" id="IPR013083">
    <property type="entry name" value="Znf_RING/FYVE/PHD"/>
</dbReference>
<evidence type="ECO:0000256" key="3">
    <source>
        <dbReference type="ARBA" id="ARBA00022833"/>
    </source>
</evidence>
<evidence type="ECO:0000313" key="6">
    <source>
        <dbReference type="Proteomes" id="UP000676336"/>
    </source>
</evidence>
<feature type="non-terminal residue" evidence="5">
    <location>
        <position position="1"/>
    </location>
</feature>
<sequence>SLSEEEDMNDDWSRCPICYEDYSLLHRPTTFVCGHSTCIDHMFGHNRLHEMSYLSLSIKWTTRI</sequence>
<keyword evidence="1" id="KW-0479">Metal-binding</keyword>
<reference evidence="5" key="1">
    <citation type="submission" date="2021-02" db="EMBL/GenBank/DDBJ databases">
        <authorList>
            <person name="Nowell W R."/>
        </authorList>
    </citation>
    <scope>NUCLEOTIDE SEQUENCE</scope>
</reference>
<evidence type="ECO:0000313" key="5">
    <source>
        <dbReference type="EMBL" id="CAF5222823.1"/>
    </source>
</evidence>
<dbReference type="Gene3D" id="3.30.40.10">
    <property type="entry name" value="Zinc/RING finger domain, C3HC4 (zinc finger)"/>
    <property type="match status" value="1"/>
</dbReference>
<evidence type="ECO:0000259" key="4">
    <source>
        <dbReference type="Pfam" id="PF13445"/>
    </source>
</evidence>
<name>A0A8S3K1M0_9BILA</name>
<keyword evidence="3" id="KW-0862">Zinc</keyword>
<organism evidence="5 6">
    <name type="scientific">Rotaria magnacalcarata</name>
    <dbReference type="NCBI Taxonomy" id="392030"/>
    <lineage>
        <taxon>Eukaryota</taxon>
        <taxon>Metazoa</taxon>
        <taxon>Spiralia</taxon>
        <taxon>Gnathifera</taxon>
        <taxon>Rotifera</taxon>
        <taxon>Eurotatoria</taxon>
        <taxon>Bdelloidea</taxon>
        <taxon>Philodinida</taxon>
        <taxon>Philodinidae</taxon>
        <taxon>Rotaria</taxon>
    </lineage>
</organism>